<keyword evidence="4" id="KW-1185">Reference proteome</keyword>
<evidence type="ECO:0000256" key="1">
    <source>
        <dbReference type="ARBA" id="ARBA00023186"/>
    </source>
</evidence>
<name>A0A2G2XI41_CAPBA</name>
<sequence length="215" mass="23310">MEVKGEESSAHDAMFSVPDNEGKEHNVDVEKRHAEQNLDTQGGEPVEGSNAMATPTSTEVAGENELGVAEDHITCPLTGDTMEGNSADAAHSFGSTPTVVQIMDASELKEWKKVDMSPSSPTASQVSCNSDALSESGKKLIEENEILREMIEKIITTGNEQLTAISSLSGRVKDLERRLSRKKKLKLTATLLSTKSVDRKSTLLYTLSNCYTSVY</sequence>
<evidence type="ECO:0000313" key="3">
    <source>
        <dbReference type="EMBL" id="PHT57156.1"/>
    </source>
</evidence>
<feature type="compositionally biased region" description="Basic and acidic residues" evidence="2">
    <location>
        <begin position="20"/>
        <end position="36"/>
    </location>
</feature>
<evidence type="ECO:0000256" key="2">
    <source>
        <dbReference type="SAM" id="MobiDB-lite"/>
    </source>
</evidence>
<organism evidence="3 4">
    <name type="scientific">Capsicum baccatum</name>
    <name type="common">Peruvian pepper</name>
    <dbReference type="NCBI Taxonomy" id="33114"/>
    <lineage>
        <taxon>Eukaryota</taxon>
        <taxon>Viridiplantae</taxon>
        <taxon>Streptophyta</taxon>
        <taxon>Embryophyta</taxon>
        <taxon>Tracheophyta</taxon>
        <taxon>Spermatophyta</taxon>
        <taxon>Magnoliopsida</taxon>
        <taxon>eudicotyledons</taxon>
        <taxon>Gunneridae</taxon>
        <taxon>Pentapetalae</taxon>
        <taxon>asterids</taxon>
        <taxon>lamiids</taxon>
        <taxon>Solanales</taxon>
        <taxon>Solanaceae</taxon>
        <taxon>Solanoideae</taxon>
        <taxon>Capsiceae</taxon>
        <taxon>Capsicum</taxon>
    </lineage>
</organism>
<reference evidence="3 4" key="1">
    <citation type="journal article" date="2017" name="Genome Biol.">
        <title>New reference genome sequences of hot pepper reveal the massive evolution of plant disease-resistance genes by retroduplication.</title>
        <authorList>
            <person name="Kim S."/>
            <person name="Park J."/>
            <person name="Yeom S.I."/>
            <person name="Kim Y.M."/>
            <person name="Seo E."/>
            <person name="Kim K.T."/>
            <person name="Kim M.S."/>
            <person name="Lee J.M."/>
            <person name="Cheong K."/>
            <person name="Shin H.S."/>
            <person name="Kim S.B."/>
            <person name="Han K."/>
            <person name="Lee J."/>
            <person name="Park M."/>
            <person name="Lee H.A."/>
            <person name="Lee H.Y."/>
            <person name="Lee Y."/>
            <person name="Oh S."/>
            <person name="Lee J.H."/>
            <person name="Choi E."/>
            <person name="Choi E."/>
            <person name="Lee S.E."/>
            <person name="Jeon J."/>
            <person name="Kim H."/>
            <person name="Choi G."/>
            <person name="Song H."/>
            <person name="Lee J."/>
            <person name="Lee S.C."/>
            <person name="Kwon J.K."/>
            <person name="Lee H.Y."/>
            <person name="Koo N."/>
            <person name="Hong Y."/>
            <person name="Kim R.W."/>
            <person name="Kang W.H."/>
            <person name="Huh J.H."/>
            <person name="Kang B.C."/>
            <person name="Yang T.J."/>
            <person name="Lee Y.H."/>
            <person name="Bennetzen J.L."/>
            <person name="Choi D."/>
        </authorList>
    </citation>
    <scope>NUCLEOTIDE SEQUENCE [LARGE SCALE GENOMIC DNA]</scope>
    <source>
        <strain evidence="4">cv. PBC81</strain>
    </source>
</reference>
<dbReference type="GO" id="GO:0009506">
    <property type="term" value="C:plasmodesma"/>
    <property type="evidence" value="ECO:0007669"/>
    <property type="project" value="TreeGrafter"/>
</dbReference>
<feature type="compositionally biased region" description="Basic and acidic residues" evidence="2">
    <location>
        <begin position="1"/>
        <end position="10"/>
    </location>
</feature>
<gene>
    <name evidence="3" type="ORF">CQW23_05642</name>
</gene>
<accession>A0A2G2XI41</accession>
<dbReference type="AlphaFoldDB" id="A0A2G2XI41"/>
<dbReference type="EMBL" id="MLFT02000002">
    <property type="protein sequence ID" value="PHT57156.1"/>
    <property type="molecule type" value="Genomic_DNA"/>
</dbReference>
<reference evidence="4" key="2">
    <citation type="journal article" date="2017" name="J. Anim. Genet.">
        <title>Multiple reference genome sequences of hot pepper reveal the massive evolution of plant disease resistance genes by retroduplication.</title>
        <authorList>
            <person name="Kim S."/>
            <person name="Park J."/>
            <person name="Yeom S.-I."/>
            <person name="Kim Y.-M."/>
            <person name="Seo E."/>
            <person name="Kim K.-T."/>
            <person name="Kim M.-S."/>
            <person name="Lee J.M."/>
            <person name="Cheong K."/>
            <person name="Shin H.-S."/>
            <person name="Kim S.-B."/>
            <person name="Han K."/>
            <person name="Lee J."/>
            <person name="Park M."/>
            <person name="Lee H.-A."/>
            <person name="Lee H.-Y."/>
            <person name="Lee Y."/>
            <person name="Oh S."/>
            <person name="Lee J.H."/>
            <person name="Choi E."/>
            <person name="Choi E."/>
            <person name="Lee S.E."/>
            <person name="Jeon J."/>
            <person name="Kim H."/>
            <person name="Choi G."/>
            <person name="Song H."/>
            <person name="Lee J."/>
            <person name="Lee S.-C."/>
            <person name="Kwon J.-K."/>
            <person name="Lee H.-Y."/>
            <person name="Koo N."/>
            <person name="Hong Y."/>
            <person name="Kim R.W."/>
            <person name="Kang W.-H."/>
            <person name="Huh J.H."/>
            <person name="Kang B.-C."/>
            <person name="Yang T.-J."/>
            <person name="Lee Y.-H."/>
            <person name="Bennetzen J.L."/>
            <person name="Choi D."/>
        </authorList>
    </citation>
    <scope>NUCLEOTIDE SEQUENCE [LARGE SCALE GENOMIC DNA]</scope>
    <source>
        <strain evidence="4">cv. PBC81</strain>
    </source>
</reference>
<protein>
    <submittedName>
        <fullName evidence="3">Uncharacterized protein</fullName>
    </submittedName>
</protein>
<keyword evidence="1" id="KW-0143">Chaperone</keyword>
<dbReference type="Proteomes" id="UP000224567">
    <property type="component" value="Unassembled WGS sequence"/>
</dbReference>
<comment type="caution">
    <text evidence="3">The sequence shown here is derived from an EMBL/GenBank/DDBJ whole genome shotgun (WGS) entry which is preliminary data.</text>
</comment>
<evidence type="ECO:0000313" key="4">
    <source>
        <dbReference type="Proteomes" id="UP000224567"/>
    </source>
</evidence>
<dbReference type="OrthoDB" id="787121at2759"/>
<dbReference type="PANTHER" id="PTHR33322:SF16">
    <property type="entry name" value="BAG FAMILY MOLECULAR CHAPERONE REGULATOR 6"/>
    <property type="match status" value="1"/>
</dbReference>
<feature type="region of interest" description="Disordered" evidence="2">
    <location>
        <begin position="1"/>
        <end position="57"/>
    </location>
</feature>
<dbReference type="GO" id="GO:0006457">
    <property type="term" value="P:protein folding"/>
    <property type="evidence" value="ECO:0007669"/>
    <property type="project" value="TreeGrafter"/>
</dbReference>
<dbReference type="PANTHER" id="PTHR33322">
    <property type="entry name" value="BAG DOMAIN CONTAINING PROTEIN, EXPRESSED"/>
    <property type="match status" value="1"/>
</dbReference>
<proteinExistence type="predicted"/>
<dbReference type="STRING" id="33114.A0A2G2XI41"/>
<dbReference type="InterPro" id="IPR040400">
    <property type="entry name" value="BAG5/6/7/8"/>
</dbReference>